<reference evidence="2" key="1">
    <citation type="submission" date="2014-05" db="EMBL/GenBank/DDBJ databases">
        <authorList>
            <person name="Chronopoulou M."/>
        </authorList>
    </citation>
    <scope>NUCLEOTIDE SEQUENCE</scope>
    <source>
        <tissue evidence="2">Whole organism</tissue>
    </source>
</reference>
<evidence type="ECO:0000256" key="1">
    <source>
        <dbReference type="SAM" id="MobiDB-lite"/>
    </source>
</evidence>
<proteinExistence type="predicted"/>
<evidence type="ECO:0000313" key="2">
    <source>
        <dbReference type="EMBL" id="CDW33798.1"/>
    </source>
</evidence>
<name>A0A0K2U6D6_LEPSM</name>
<dbReference type="EMBL" id="HACA01016437">
    <property type="protein sequence ID" value="CDW33798.1"/>
    <property type="molecule type" value="Transcribed_RNA"/>
</dbReference>
<accession>A0A0K2U6D6</accession>
<feature type="compositionally biased region" description="Basic and acidic residues" evidence="1">
    <location>
        <begin position="1"/>
        <end position="10"/>
    </location>
</feature>
<sequence>MPITRSKEPPSELSTVEEANASNPPTRSVPDVPVSVRSRITEVRLPHFDEEDFEIWFARVDSIFRRYGIVEDEEKANSYPAISSETFHPKIWGVLTRRSRIALLRSTALLPNNGFGVSWMF</sequence>
<feature type="region of interest" description="Disordered" evidence="1">
    <location>
        <begin position="1"/>
        <end position="32"/>
    </location>
</feature>
<protein>
    <submittedName>
        <fullName evidence="2">Uncharacterized protein</fullName>
    </submittedName>
</protein>
<organism evidence="2">
    <name type="scientific">Lepeophtheirus salmonis</name>
    <name type="common">Salmon louse</name>
    <name type="synonym">Caligus salmonis</name>
    <dbReference type="NCBI Taxonomy" id="72036"/>
    <lineage>
        <taxon>Eukaryota</taxon>
        <taxon>Metazoa</taxon>
        <taxon>Ecdysozoa</taxon>
        <taxon>Arthropoda</taxon>
        <taxon>Crustacea</taxon>
        <taxon>Multicrustacea</taxon>
        <taxon>Hexanauplia</taxon>
        <taxon>Copepoda</taxon>
        <taxon>Siphonostomatoida</taxon>
        <taxon>Caligidae</taxon>
        <taxon>Lepeophtheirus</taxon>
    </lineage>
</organism>
<dbReference type="AlphaFoldDB" id="A0A0K2U6D6"/>